<dbReference type="AlphaFoldDB" id="A0A0P1ATH5"/>
<dbReference type="Proteomes" id="UP000054928">
    <property type="component" value="Unassembled WGS sequence"/>
</dbReference>
<evidence type="ECO:0000313" key="1">
    <source>
        <dbReference type="EMBL" id="CEG45191.1"/>
    </source>
</evidence>
<sequence length="249" mass="27714">MDIYPNASNVNPFTDRFVELVRWRRDVNLAQDAHLPCDSGSKLYAEYASNLFSITTSGLYRLTSDKEIQFRSTINGVFSQDLIIAKPSVLELQGSGSGIMVVVVSPTEASQGSTSASIDVAASDLEPKAISKESLISPVIESSDAISKEATARTFSSDIDITSFSRESSQSWESLSTNLYYDLLRRIHRAFYIWKQISNNNSKLASTHLQQMSISRSLIQVYNGNPSKRVMDREYQSTISESGSISRRR</sequence>
<protein>
    <submittedName>
        <fullName evidence="1">Uncharacterized protein</fullName>
    </submittedName>
</protein>
<organism evidence="1 2">
    <name type="scientific">Plasmopara halstedii</name>
    <name type="common">Downy mildew of sunflower</name>
    <dbReference type="NCBI Taxonomy" id="4781"/>
    <lineage>
        <taxon>Eukaryota</taxon>
        <taxon>Sar</taxon>
        <taxon>Stramenopiles</taxon>
        <taxon>Oomycota</taxon>
        <taxon>Peronosporomycetes</taxon>
        <taxon>Peronosporales</taxon>
        <taxon>Peronosporaceae</taxon>
        <taxon>Plasmopara</taxon>
    </lineage>
</organism>
<keyword evidence="2" id="KW-1185">Reference proteome</keyword>
<accession>A0A0P1ATH5</accession>
<name>A0A0P1ATH5_PLAHL</name>
<dbReference type="EMBL" id="CCYD01001551">
    <property type="protein sequence ID" value="CEG45191.1"/>
    <property type="molecule type" value="Genomic_DNA"/>
</dbReference>
<proteinExistence type="predicted"/>
<dbReference type="RefSeq" id="XP_024581560.1">
    <property type="nucleotide sequence ID" value="XM_024715909.1"/>
</dbReference>
<evidence type="ECO:0000313" key="2">
    <source>
        <dbReference type="Proteomes" id="UP000054928"/>
    </source>
</evidence>
<dbReference type="OrthoDB" id="99515at2759"/>
<reference evidence="2" key="1">
    <citation type="submission" date="2014-09" db="EMBL/GenBank/DDBJ databases">
        <authorList>
            <person name="Sharma Rahul"/>
            <person name="Thines Marco"/>
        </authorList>
    </citation>
    <scope>NUCLEOTIDE SEQUENCE [LARGE SCALE GENOMIC DNA]</scope>
</reference>
<dbReference type="GeneID" id="36396561"/>